<feature type="compositionally biased region" description="Low complexity" evidence="1">
    <location>
        <begin position="48"/>
        <end position="60"/>
    </location>
</feature>
<dbReference type="Proteomes" id="UP001501759">
    <property type="component" value="Unassembled WGS sequence"/>
</dbReference>
<feature type="compositionally biased region" description="Basic and acidic residues" evidence="1">
    <location>
        <begin position="76"/>
        <end position="96"/>
    </location>
</feature>
<feature type="compositionally biased region" description="Basic residues" evidence="1">
    <location>
        <begin position="66"/>
        <end position="75"/>
    </location>
</feature>
<comment type="caution">
    <text evidence="2">The sequence shown here is derived from an EMBL/GenBank/DDBJ whole genome shotgun (WGS) entry which is preliminary data.</text>
</comment>
<keyword evidence="3" id="KW-1185">Reference proteome</keyword>
<evidence type="ECO:0000313" key="2">
    <source>
        <dbReference type="EMBL" id="GAA5030945.1"/>
    </source>
</evidence>
<organism evidence="2 3">
    <name type="scientific">Streptomyces siamensis</name>
    <dbReference type="NCBI Taxonomy" id="1274986"/>
    <lineage>
        <taxon>Bacteria</taxon>
        <taxon>Bacillati</taxon>
        <taxon>Actinomycetota</taxon>
        <taxon>Actinomycetes</taxon>
        <taxon>Kitasatosporales</taxon>
        <taxon>Streptomycetaceae</taxon>
        <taxon>Streptomyces</taxon>
    </lineage>
</organism>
<dbReference type="EMBL" id="BAABKB010000034">
    <property type="protein sequence ID" value="GAA5030945.1"/>
    <property type="molecule type" value="Genomic_DNA"/>
</dbReference>
<feature type="region of interest" description="Disordered" evidence="1">
    <location>
        <begin position="23"/>
        <end position="96"/>
    </location>
</feature>
<accession>A0ABP9JJC7</accession>
<gene>
    <name evidence="2" type="ORF">GCM10023335_71810</name>
</gene>
<reference evidence="3" key="1">
    <citation type="journal article" date="2019" name="Int. J. Syst. Evol. Microbiol.">
        <title>The Global Catalogue of Microorganisms (GCM) 10K type strain sequencing project: providing services to taxonomists for standard genome sequencing and annotation.</title>
        <authorList>
            <consortium name="The Broad Institute Genomics Platform"/>
            <consortium name="The Broad Institute Genome Sequencing Center for Infectious Disease"/>
            <person name="Wu L."/>
            <person name="Ma J."/>
        </authorList>
    </citation>
    <scope>NUCLEOTIDE SEQUENCE [LARGE SCALE GENOMIC DNA]</scope>
    <source>
        <strain evidence="3">JCM 18409</strain>
    </source>
</reference>
<protein>
    <submittedName>
        <fullName evidence="2">Uncharacterized protein</fullName>
    </submittedName>
</protein>
<proteinExistence type="predicted"/>
<sequence length="96" mass="10882">MPVNHMPVADGDTDTPRIHQLRLHDGCDGRITGTDPPHPPDRTRAPRTRTTATPGRNTGPDPQRYNRGRPPHRRRGGPDWTRRGTADRTRDPYIPH</sequence>
<evidence type="ECO:0000313" key="3">
    <source>
        <dbReference type="Proteomes" id="UP001501759"/>
    </source>
</evidence>
<evidence type="ECO:0000256" key="1">
    <source>
        <dbReference type="SAM" id="MobiDB-lite"/>
    </source>
</evidence>
<name>A0ABP9JJC7_9ACTN</name>